<dbReference type="Pfam" id="PF01973">
    <property type="entry name" value="MptE-like"/>
    <property type="match status" value="1"/>
</dbReference>
<dbReference type="OrthoDB" id="7254531at2"/>
<dbReference type="EMBL" id="CP000472">
    <property type="protein sequence ID" value="ACJ28350.1"/>
    <property type="molecule type" value="Genomic_DNA"/>
</dbReference>
<evidence type="ECO:0000313" key="3">
    <source>
        <dbReference type="Proteomes" id="UP000000753"/>
    </source>
</evidence>
<evidence type="ECO:0000313" key="2">
    <source>
        <dbReference type="EMBL" id="ACJ28350.1"/>
    </source>
</evidence>
<evidence type="ECO:0000259" key="1">
    <source>
        <dbReference type="Pfam" id="PF01973"/>
    </source>
</evidence>
<dbReference type="eggNOG" id="COG2604">
    <property type="taxonomic scope" value="Bacteria"/>
</dbReference>
<name>B8CL24_SHEPW</name>
<dbReference type="InterPro" id="IPR002826">
    <property type="entry name" value="MptE-like"/>
</dbReference>
<dbReference type="HOGENOM" id="CLU_073855_0_0_6"/>
<accession>B8CL24</accession>
<keyword evidence="3" id="KW-1185">Reference proteome</keyword>
<dbReference type="AlphaFoldDB" id="B8CL24"/>
<proteinExistence type="predicted"/>
<organism evidence="2 3">
    <name type="scientific">Shewanella piezotolerans (strain WP3 / JCM 13877)</name>
    <dbReference type="NCBI Taxonomy" id="225849"/>
    <lineage>
        <taxon>Bacteria</taxon>
        <taxon>Pseudomonadati</taxon>
        <taxon>Pseudomonadota</taxon>
        <taxon>Gammaproteobacteria</taxon>
        <taxon>Alteromonadales</taxon>
        <taxon>Shewanellaceae</taxon>
        <taxon>Shewanella</taxon>
    </lineage>
</organism>
<dbReference type="Gene3D" id="3.90.1480.10">
    <property type="entry name" value="Alpha-2,3-sialyltransferase"/>
    <property type="match status" value="1"/>
</dbReference>
<feature type="domain" description="6-hydroxymethylpterin diphosphokinase MptE-like" evidence="1">
    <location>
        <begin position="33"/>
        <end position="190"/>
    </location>
</feature>
<dbReference type="KEGG" id="swp:swp_1567"/>
<dbReference type="Proteomes" id="UP000000753">
    <property type="component" value="Chromosome"/>
</dbReference>
<gene>
    <name evidence="2" type="ordered locus">swp_1567</name>
</gene>
<sequence length="270" mass="31478">MFLKKVFFSVFDRNSLDYSLLEEPFIYGSPDTKKIRALKGKFKGERCFILGNGPSLNKVDFSKLENEYTFGVNGIFYKTKECGFKPTFYVVEDKAVMNDNTAEINDYDCEYKFFPTHYKSKIKNKENCYFFKMNTGFYREESPNFGIPRFSTDASKRMYCGQSVTMMNLQLAFYMGFEKVYLLGMDFSYDIPSSAKIDGLEIVSTEDDENHFHPDYFGKGKTWHDPQLDNVLKSYKMMGLMFDCAGKQIYNSTHGGKLEVFERVPFDELF</sequence>
<dbReference type="STRING" id="225849.swp_1567"/>
<protein>
    <recommendedName>
        <fullName evidence="1">6-hydroxymethylpterin diphosphokinase MptE-like domain-containing protein</fullName>
    </recommendedName>
</protein>
<dbReference type="RefSeq" id="WP_020911728.1">
    <property type="nucleotide sequence ID" value="NC_011566.1"/>
</dbReference>
<reference evidence="2 3" key="1">
    <citation type="journal article" date="2008" name="PLoS ONE">
        <title>Environmental adaptation: genomic analysis of the piezotolerant and psychrotolerant deep-sea iron reducing bacterium Shewanella piezotolerans WP3.</title>
        <authorList>
            <person name="Wang F."/>
            <person name="Wang J."/>
            <person name="Jian H."/>
            <person name="Zhang B."/>
            <person name="Li S."/>
            <person name="Wang F."/>
            <person name="Zeng X."/>
            <person name="Gao L."/>
            <person name="Bartlett D.H."/>
            <person name="Yu J."/>
            <person name="Hu S."/>
            <person name="Xiao X."/>
        </authorList>
    </citation>
    <scope>NUCLEOTIDE SEQUENCE [LARGE SCALE GENOMIC DNA]</scope>
    <source>
        <strain evidence="3">WP3 / JCM 13877</strain>
    </source>
</reference>